<protein>
    <submittedName>
        <fullName evidence="1">Uncharacterized protein</fullName>
    </submittedName>
</protein>
<gene>
    <name evidence="1" type="ORF">PENARI_c004G05461</name>
</gene>
<comment type="caution">
    <text evidence="1">The sequence shown here is derived from an EMBL/GenBank/DDBJ whole genome shotgun (WGS) entry which is preliminary data.</text>
</comment>
<evidence type="ECO:0000313" key="1">
    <source>
        <dbReference type="EMBL" id="OGE55680.1"/>
    </source>
</evidence>
<dbReference type="EMBL" id="LXJU01000004">
    <property type="protein sequence ID" value="OGE55680.1"/>
    <property type="molecule type" value="Genomic_DNA"/>
</dbReference>
<proteinExistence type="predicted"/>
<dbReference type="OrthoDB" id="4332801at2759"/>
<keyword evidence="2" id="KW-1185">Reference proteome</keyword>
<reference evidence="1 2" key="1">
    <citation type="journal article" date="2016" name="Sci. Rep.">
        <title>Penicillium arizonense, a new, genome sequenced fungal species, reveals a high chemical diversity in secreted metabolites.</title>
        <authorList>
            <person name="Grijseels S."/>
            <person name="Nielsen J.C."/>
            <person name="Randelovic M."/>
            <person name="Nielsen J."/>
            <person name="Nielsen K.F."/>
            <person name="Workman M."/>
            <person name="Frisvad J.C."/>
        </authorList>
    </citation>
    <scope>NUCLEOTIDE SEQUENCE [LARGE SCALE GENOMIC DNA]</scope>
    <source>
        <strain evidence="1 2">CBS 141311</strain>
    </source>
</reference>
<dbReference type="GeneID" id="34573874"/>
<dbReference type="AlphaFoldDB" id="A0A1F5LRM3"/>
<dbReference type="RefSeq" id="XP_022491109.1">
    <property type="nucleotide sequence ID" value="XM_022629140.1"/>
</dbReference>
<accession>A0A1F5LRM3</accession>
<sequence>MSRENPMPWIFLVTYSKDTGGGPSFTIEGAYNSLEKANAAAMDFFRRRHRDLFEVTDDMSNWFDENKYGWDDDEEMSVGWQVTAHGELLLRAIGSDEYDEKFDVEVVAKRVN</sequence>
<dbReference type="Proteomes" id="UP000177622">
    <property type="component" value="Unassembled WGS sequence"/>
</dbReference>
<evidence type="ECO:0000313" key="2">
    <source>
        <dbReference type="Proteomes" id="UP000177622"/>
    </source>
</evidence>
<name>A0A1F5LRM3_PENAI</name>
<organism evidence="1 2">
    <name type="scientific">Penicillium arizonense</name>
    <dbReference type="NCBI Taxonomy" id="1835702"/>
    <lineage>
        <taxon>Eukaryota</taxon>
        <taxon>Fungi</taxon>
        <taxon>Dikarya</taxon>
        <taxon>Ascomycota</taxon>
        <taxon>Pezizomycotina</taxon>
        <taxon>Eurotiomycetes</taxon>
        <taxon>Eurotiomycetidae</taxon>
        <taxon>Eurotiales</taxon>
        <taxon>Aspergillaceae</taxon>
        <taxon>Penicillium</taxon>
    </lineage>
</organism>